<gene>
    <name evidence="11" type="primary">whiB</name>
    <name evidence="13" type="ORF">FHS23_004038</name>
</gene>
<keyword evidence="6 11" id="KW-0411">Iron-sulfur</keyword>
<feature type="domain" description="4Fe-4S Wbl-type" evidence="12">
    <location>
        <begin position="17"/>
        <end position="79"/>
    </location>
</feature>
<dbReference type="GO" id="GO:0045454">
    <property type="term" value="P:cell redox homeostasis"/>
    <property type="evidence" value="ECO:0007669"/>
    <property type="project" value="TreeGrafter"/>
</dbReference>
<evidence type="ECO:0000256" key="3">
    <source>
        <dbReference type="ARBA" id="ARBA00022485"/>
    </source>
</evidence>
<evidence type="ECO:0000256" key="5">
    <source>
        <dbReference type="ARBA" id="ARBA00023004"/>
    </source>
</evidence>
<comment type="function">
    <text evidence="11">Acts as a transcriptional regulator. Probably redox-responsive. The apo- but not holo-form probably binds DNA.</text>
</comment>
<dbReference type="HAMAP" id="MF_01479">
    <property type="entry name" value="WhiB"/>
    <property type="match status" value="1"/>
</dbReference>
<keyword evidence="14" id="KW-1185">Reference proteome</keyword>
<keyword evidence="5 11" id="KW-0408">Iron</keyword>
<dbReference type="PANTHER" id="PTHR38839:SF6">
    <property type="entry name" value="TRANSCRIPTIONAL REGULATOR WHIB1"/>
    <property type="match status" value="1"/>
</dbReference>
<evidence type="ECO:0000256" key="6">
    <source>
        <dbReference type="ARBA" id="ARBA00023014"/>
    </source>
</evidence>
<keyword evidence="7 11" id="KW-0805">Transcription regulation</keyword>
<keyword evidence="11" id="KW-0963">Cytoplasm</keyword>
<comment type="cofactor">
    <cofactor evidence="11">
        <name>[4Fe-4S] cluster</name>
        <dbReference type="ChEBI" id="CHEBI:49883"/>
    </cofactor>
    <text evidence="11">Binds 1 [4Fe-4S] cluster per subunit. Following nitrosylation of the [4Fe-4S] cluster binds 1 [4Fe-8(NO)] cluster per subunit.</text>
</comment>
<evidence type="ECO:0000259" key="12">
    <source>
        <dbReference type="PROSITE" id="PS51674"/>
    </source>
</evidence>
<feature type="binding site" evidence="11">
    <location>
        <position position="18"/>
    </location>
    <ligand>
        <name>[4Fe-4S] cluster</name>
        <dbReference type="ChEBI" id="CHEBI:49883"/>
    </ligand>
</feature>
<evidence type="ECO:0000313" key="14">
    <source>
        <dbReference type="Proteomes" id="UP000550714"/>
    </source>
</evidence>
<feature type="binding site" evidence="11">
    <location>
        <position position="46"/>
    </location>
    <ligand>
        <name>[4Fe-4S] cluster</name>
        <dbReference type="ChEBI" id="CHEBI:49883"/>
    </ligand>
</feature>
<evidence type="ECO:0000256" key="10">
    <source>
        <dbReference type="ARBA" id="ARBA00023163"/>
    </source>
</evidence>
<dbReference type="PROSITE" id="PS51674">
    <property type="entry name" value="4FE4S_WBL"/>
    <property type="match status" value="1"/>
</dbReference>
<keyword evidence="8 11" id="KW-0238">DNA-binding</keyword>
<comment type="subcellular location">
    <subcellularLocation>
        <location evidence="1 11">Cytoplasm</location>
    </subcellularLocation>
</comment>
<reference evidence="13 14" key="1">
    <citation type="submission" date="2020-08" db="EMBL/GenBank/DDBJ databases">
        <title>Genomic Encyclopedia of Type Strains, Phase III (KMG-III): the genomes of soil and plant-associated and newly described type strains.</title>
        <authorList>
            <person name="Whitman W."/>
        </authorList>
    </citation>
    <scope>NUCLEOTIDE SEQUENCE [LARGE SCALE GENOMIC DNA]</scope>
    <source>
        <strain evidence="13 14">CECT 8577</strain>
    </source>
</reference>
<evidence type="ECO:0000256" key="2">
    <source>
        <dbReference type="ARBA" id="ARBA00006597"/>
    </source>
</evidence>
<keyword evidence="4 11" id="KW-0479">Metal-binding</keyword>
<keyword evidence="9 11" id="KW-1015">Disulfide bond</keyword>
<evidence type="ECO:0000256" key="4">
    <source>
        <dbReference type="ARBA" id="ARBA00022723"/>
    </source>
</evidence>
<evidence type="ECO:0000313" key="13">
    <source>
        <dbReference type="EMBL" id="MBB3052995.1"/>
    </source>
</evidence>
<feature type="binding site" evidence="11">
    <location>
        <position position="55"/>
    </location>
    <ligand>
        <name>[4Fe-4S] cluster</name>
        <dbReference type="ChEBI" id="CHEBI:49883"/>
    </ligand>
</feature>
<dbReference type="RefSeq" id="WP_183658275.1">
    <property type="nucleotide sequence ID" value="NZ_JACHWU010000006.1"/>
</dbReference>
<evidence type="ECO:0000256" key="9">
    <source>
        <dbReference type="ARBA" id="ARBA00023157"/>
    </source>
</evidence>
<dbReference type="EMBL" id="JACHWU010000006">
    <property type="protein sequence ID" value="MBB3052995.1"/>
    <property type="molecule type" value="Genomic_DNA"/>
</dbReference>
<dbReference type="GO" id="GO:0045892">
    <property type="term" value="P:negative regulation of DNA-templated transcription"/>
    <property type="evidence" value="ECO:0007669"/>
    <property type="project" value="TreeGrafter"/>
</dbReference>
<dbReference type="GO" id="GO:0035731">
    <property type="term" value="F:dinitrosyl-iron complex binding"/>
    <property type="evidence" value="ECO:0007669"/>
    <property type="project" value="UniProtKB-UniRule"/>
</dbReference>
<keyword evidence="10 11" id="KW-0804">Transcription</keyword>
<sequence>MNKSDQPQGLEWVHDAACRDEDPELFFPVSDMGPGSQQAAQAKAVCARCPVRDRCLSYALDNGLDFGVFGGLTQEERREFARRRRSEPAPRAA</sequence>
<feature type="binding site" evidence="11">
    <location>
        <position position="49"/>
    </location>
    <ligand>
        <name>[4Fe-4S] cluster</name>
        <dbReference type="ChEBI" id="CHEBI:49883"/>
    </ligand>
</feature>
<dbReference type="InterPro" id="IPR034768">
    <property type="entry name" value="4FE4S_WBL"/>
</dbReference>
<dbReference type="Pfam" id="PF02467">
    <property type="entry name" value="Whib"/>
    <property type="match status" value="1"/>
</dbReference>
<protein>
    <recommendedName>
        <fullName evidence="11">Transcriptional regulator WhiB</fullName>
    </recommendedName>
</protein>
<evidence type="ECO:0000256" key="1">
    <source>
        <dbReference type="ARBA" id="ARBA00004496"/>
    </source>
</evidence>
<dbReference type="GO" id="GO:0003677">
    <property type="term" value="F:DNA binding"/>
    <property type="evidence" value="ECO:0007669"/>
    <property type="project" value="UniProtKB-UniRule"/>
</dbReference>
<evidence type="ECO:0000256" key="7">
    <source>
        <dbReference type="ARBA" id="ARBA00023015"/>
    </source>
</evidence>
<accession>A0A839S591</accession>
<dbReference type="PANTHER" id="PTHR38839">
    <property type="entry name" value="TRANSCRIPTIONAL REGULATOR WHID-RELATED"/>
    <property type="match status" value="1"/>
</dbReference>
<comment type="caution">
    <text evidence="13">The sequence shown here is derived from an EMBL/GenBank/DDBJ whole genome shotgun (WGS) entry which is preliminary data.</text>
</comment>
<comment type="PTM">
    <text evidence="11">The Fe-S cluster can be nitrosylated by nitric oxide (NO).</text>
</comment>
<dbReference type="AlphaFoldDB" id="A0A839S591"/>
<keyword evidence="3 11" id="KW-0004">4Fe-4S</keyword>
<organism evidence="13 14">
    <name type="scientific">Prauserella isguenensis</name>
    <dbReference type="NCBI Taxonomy" id="1470180"/>
    <lineage>
        <taxon>Bacteria</taxon>
        <taxon>Bacillati</taxon>
        <taxon>Actinomycetota</taxon>
        <taxon>Actinomycetes</taxon>
        <taxon>Pseudonocardiales</taxon>
        <taxon>Pseudonocardiaceae</taxon>
        <taxon>Prauserella</taxon>
    </lineage>
</organism>
<evidence type="ECO:0000256" key="8">
    <source>
        <dbReference type="ARBA" id="ARBA00023125"/>
    </source>
</evidence>
<dbReference type="GO" id="GO:0047134">
    <property type="term" value="F:protein-disulfide reductase [NAD(P)H] activity"/>
    <property type="evidence" value="ECO:0007669"/>
    <property type="project" value="TreeGrafter"/>
</dbReference>
<name>A0A839S591_9PSEU</name>
<dbReference type="InterPro" id="IPR003482">
    <property type="entry name" value="Whib"/>
</dbReference>
<evidence type="ECO:0000256" key="11">
    <source>
        <dbReference type="HAMAP-Rule" id="MF_01479"/>
    </source>
</evidence>
<dbReference type="GO" id="GO:0005737">
    <property type="term" value="C:cytoplasm"/>
    <property type="evidence" value="ECO:0007669"/>
    <property type="project" value="UniProtKB-SubCell"/>
</dbReference>
<proteinExistence type="inferred from homology"/>
<dbReference type="Proteomes" id="UP000550714">
    <property type="component" value="Unassembled WGS sequence"/>
</dbReference>
<dbReference type="GO" id="GO:0046872">
    <property type="term" value="F:metal ion binding"/>
    <property type="evidence" value="ECO:0007669"/>
    <property type="project" value="UniProtKB-KW"/>
</dbReference>
<comment type="similarity">
    <text evidence="2 11">Belongs to the WhiB family.</text>
</comment>
<comment type="PTM">
    <text evidence="11">Upon Fe-S cluster removal intramolecular disulfide bonds are formed.</text>
</comment>
<dbReference type="GO" id="GO:0051539">
    <property type="term" value="F:4 iron, 4 sulfur cluster binding"/>
    <property type="evidence" value="ECO:0007669"/>
    <property type="project" value="UniProtKB-UniRule"/>
</dbReference>